<dbReference type="InterPro" id="IPR011014">
    <property type="entry name" value="MscS_channel_TM-2"/>
</dbReference>
<dbReference type="InterPro" id="IPR049278">
    <property type="entry name" value="MS_channel_C"/>
</dbReference>
<dbReference type="Gene3D" id="2.30.30.60">
    <property type="match status" value="1"/>
</dbReference>
<dbReference type="InterPro" id="IPR006685">
    <property type="entry name" value="MscS_channel_2nd"/>
</dbReference>
<sequence>MKEDYINIFEVFTKKLTNWINELIDKTPNIIIATVLFILGFYLSGVVKKLVVKLLEKRKVKLSARMMIGNIISIITVSAFLMFALNVLSLDNMLKTVLAGAGVAGLAIGLALQGTLSNTFSGVALSFVKDLSIGDTIDSNGYTGVIQDINLRVVKLKTPDGNLVMIPNRAIIENPLKNYSRNPITIVAVNCGIEYGANLENVQKIVVDAVASHDEYLTKEDIIFFYKEFGDSSIDFEVRFPMPSKNLVETAVAKSKAIVAIKKSLDQHNISIPFPIRTLDFPFDLLQNNKEK</sequence>
<evidence type="ECO:0000256" key="6">
    <source>
        <dbReference type="ARBA" id="ARBA00023136"/>
    </source>
</evidence>
<dbReference type="InterPro" id="IPR045275">
    <property type="entry name" value="MscS_archaea/bacteria_type"/>
</dbReference>
<evidence type="ECO:0000256" key="4">
    <source>
        <dbReference type="ARBA" id="ARBA00022692"/>
    </source>
</evidence>
<gene>
    <name evidence="10" type="ORF">SAMN05216273_109109</name>
</gene>
<dbReference type="InterPro" id="IPR008910">
    <property type="entry name" value="MSC_TM_helix"/>
</dbReference>
<feature type="domain" description="Mechanosensitive ion channel MscS C-terminal" evidence="9">
    <location>
        <begin position="188"/>
        <end position="272"/>
    </location>
</feature>
<evidence type="ECO:0000313" key="10">
    <source>
        <dbReference type="EMBL" id="SDL95788.1"/>
    </source>
</evidence>
<feature type="domain" description="Mechanosensitive ion channel MscS" evidence="8">
    <location>
        <begin position="115"/>
        <end position="181"/>
    </location>
</feature>
<evidence type="ECO:0000256" key="3">
    <source>
        <dbReference type="ARBA" id="ARBA00022475"/>
    </source>
</evidence>
<evidence type="ECO:0000313" key="11">
    <source>
        <dbReference type="Proteomes" id="UP000199242"/>
    </source>
</evidence>
<dbReference type="Pfam" id="PF00924">
    <property type="entry name" value="MS_channel_2nd"/>
    <property type="match status" value="1"/>
</dbReference>
<evidence type="ECO:0000256" key="5">
    <source>
        <dbReference type="ARBA" id="ARBA00022989"/>
    </source>
</evidence>
<keyword evidence="5 7" id="KW-1133">Transmembrane helix</keyword>
<keyword evidence="4 7" id="KW-0812">Transmembrane</keyword>
<dbReference type="Pfam" id="PF21082">
    <property type="entry name" value="MS_channel_3rd"/>
    <property type="match status" value="1"/>
</dbReference>
<dbReference type="RefSeq" id="WP_089744170.1">
    <property type="nucleotide sequence ID" value="NZ_FNHD01000009.1"/>
</dbReference>
<dbReference type="EMBL" id="FNHD01000009">
    <property type="protein sequence ID" value="SDL95788.1"/>
    <property type="molecule type" value="Genomic_DNA"/>
</dbReference>
<comment type="similarity">
    <text evidence="2">Belongs to the MscS (TC 1.A.23) family.</text>
</comment>
<keyword evidence="6 7" id="KW-0472">Membrane</keyword>
<evidence type="ECO:0000256" key="1">
    <source>
        <dbReference type="ARBA" id="ARBA00004651"/>
    </source>
</evidence>
<comment type="subcellular location">
    <subcellularLocation>
        <location evidence="1">Cell membrane</location>
        <topology evidence="1">Multi-pass membrane protein</topology>
    </subcellularLocation>
</comment>
<feature type="transmembrane region" description="Helical" evidence="7">
    <location>
        <begin position="68"/>
        <end position="88"/>
    </location>
</feature>
<evidence type="ECO:0000256" key="2">
    <source>
        <dbReference type="ARBA" id="ARBA00008017"/>
    </source>
</evidence>
<evidence type="ECO:0000259" key="8">
    <source>
        <dbReference type="Pfam" id="PF00924"/>
    </source>
</evidence>
<dbReference type="PANTHER" id="PTHR30221:SF1">
    <property type="entry name" value="SMALL-CONDUCTANCE MECHANOSENSITIVE CHANNEL"/>
    <property type="match status" value="1"/>
</dbReference>
<evidence type="ECO:0000259" key="9">
    <source>
        <dbReference type="Pfam" id="PF21082"/>
    </source>
</evidence>
<reference evidence="10 11" key="1">
    <citation type="submission" date="2016-10" db="EMBL/GenBank/DDBJ databases">
        <authorList>
            <person name="Varghese N."/>
            <person name="Submissions S."/>
        </authorList>
    </citation>
    <scope>NUCLEOTIDE SEQUENCE [LARGE SCALE GENOMIC DNA]</scope>
    <source>
        <strain evidence="10 11">CGMCC 1.10941</strain>
    </source>
</reference>
<dbReference type="SUPFAM" id="SSF50182">
    <property type="entry name" value="Sm-like ribonucleoproteins"/>
    <property type="match status" value="1"/>
</dbReference>
<dbReference type="InterPro" id="IPR010920">
    <property type="entry name" value="LSM_dom_sf"/>
</dbReference>
<accession>A0ABY0QV41</accession>
<dbReference type="PANTHER" id="PTHR30221">
    <property type="entry name" value="SMALL-CONDUCTANCE MECHANOSENSITIVE CHANNEL"/>
    <property type="match status" value="1"/>
</dbReference>
<dbReference type="Pfam" id="PF05552">
    <property type="entry name" value="MS_channel_1st_1"/>
    <property type="match status" value="1"/>
</dbReference>
<comment type="caution">
    <text evidence="10">The sequence shown here is derived from an EMBL/GenBank/DDBJ whole genome shotgun (WGS) entry which is preliminary data.</text>
</comment>
<keyword evidence="3" id="KW-1003">Cell membrane</keyword>
<dbReference type="InterPro" id="IPR011066">
    <property type="entry name" value="MscS_channel_C_sf"/>
</dbReference>
<evidence type="ECO:0000256" key="7">
    <source>
        <dbReference type="SAM" id="Phobius"/>
    </source>
</evidence>
<dbReference type="SUPFAM" id="SSF82689">
    <property type="entry name" value="Mechanosensitive channel protein MscS (YggB), C-terminal domain"/>
    <property type="match status" value="1"/>
</dbReference>
<protein>
    <submittedName>
        <fullName evidence="10">Small conductance mechanosensitive channel</fullName>
    </submittedName>
</protein>
<feature type="transmembrane region" description="Helical" evidence="7">
    <location>
        <begin position="30"/>
        <end position="47"/>
    </location>
</feature>
<dbReference type="Gene3D" id="1.10.287.1260">
    <property type="match status" value="1"/>
</dbReference>
<dbReference type="Proteomes" id="UP000199242">
    <property type="component" value="Unassembled WGS sequence"/>
</dbReference>
<organism evidence="10 11">
    <name type="scientific">Chryseobacterium taihuense</name>
    <dbReference type="NCBI Taxonomy" id="1141221"/>
    <lineage>
        <taxon>Bacteria</taxon>
        <taxon>Pseudomonadati</taxon>
        <taxon>Bacteroidota</taxon>
        <taxon>Flavobacteriia</taxon>
        <taxon>Flavobacteriales</taxon>
        <taxon>Weeksellaceae</taxon>
        <taxon>Chryseobacterium group</taxon>
        <taxon>Chryseobacterium</taxon>
    </lineage>
</organism>
<dbReference type="Gene3D" id="3.30.70.100">
    <property type="match status" value="1"/>
</dbReference>
<dbReference type="SUPFAM" id="SSF82861">
    <property type="entry name" value="Mechanosensitive channel protein MscS (YggB), transmembrane region"/>
    <property type="match status" value="1"/>
</dbReference>
<name>A0ABY0QV41_9FLAO</name>
<dbReference type="InterPro" id="IPR023408">
    <property type="entry name" value="MscS_beta-dom_sf"/>
</dbReference>
<proteinExistence type="inferred from homology"/>
<keyword evidence="11" id="KW-1185">Reference proteome</keyword>